<reference evidence="3" key="1">
    <citation type="journal article" date="2023" name="Plant J.">
        <title>Genome sequences and population genomics provide insights into the demographic history, inbreeding, and mutation load of two 'living fossil' tree species of Dipteronia.</title>
        <authorList>
            <person name="Feng Y."/>
            <person name="Comes H.P."/>
            <person name="Chen J."/>
            <person name="Zhu S."/>
            <person name="Lu R."/>
            <person name="Zhang X."/>
            <person name="Li P."/>
            <person name="Qiu J."/>
            <person name="Olsen K.M."/>
            <person name="Qiu Y."/>
        </authorList>
    </citation>
    <scope>NUCLEOTIDE SEQUENCE</scope>
    <source>
        <strain evidence="3">NBL</strain>
    </source>
</reference>
<feature type="compositionally biased region" description="Acidic residues" evidence="1">
    <location>
        <begin position="41"/>
        <end position="60"/>
    </location>
</feature>
<keyword evidence="4" id="KW-1185">Reference proteome</keyword>
<evidence type="ECO:0000256" key="1">
    <source>
        <dbReference type="SAM" id="MobiDB-lite"/>
    </source>
</evidence>
<name>A0AAE0AE17_9ROSI</name>
<evidence type="ECO:0000259" key="2">
    <source>
        <dbReference type="Pfam" id="PF03108"/>
    </source>
</evidence>
<sequence length="228" mass="25195">MLDSSGQTTSTVIELDISNGGPPAASVEPDILNSGPPAVSDEGDESDVDNDYECNEESAENVDSNVSLDDDCGEVDDDRHGHCDPDGDNTCLLDLFDEETGFIKMAKYCRQHQWRPNPDGSIEISERQIIGNAKTERYVIKRYTIHEGFAFARIKNDKCRYMVSCKNETCDWRVHVSSLPDGVTFMVKSVTGGHNLCPRMTTNKEANARWVASVLESTILADPKLTAK</sequence>
<feature type="domain" description="Transposase MuDR plant" evidence="2">
    <location>
        <begin position="136"/>
        <end position="187"/>
    </location>
</feature>
<feature type="region of interest" description="Disordered" evidence="1">
    <location>
        <begin position="1"/>
        <end position="61"/>
    </location>
</feature>
<gene>
    <name evidence="3" type="ORF">Dsin_016875</name>
</gene>
<evidence type="ECO:0000313" key="3">
    <source>
        <dbReference type="EMBL" id="KAK3212169.1"/>
    </source>
</evidence>
<proteinExistence type="predicted"/>
<dbReference type="Proteomes" id="UP001281410">
    <property type="component" value="Unassembled WGS sequence"/>
</dbReference>
<dbReference type="AlphaFoldDB" id="A0AAE0AE17"/>
<comment type="caution">
    <text evidence="3">The sequence shown here is derived from an EMBL/GenBank/DDBJ whole genome shotgun (WGS) entry which is preliminary data.</text>
</comment>
<dbReference type="EMBL" id="JANJYJ010000005">
    <property type="protein sequence ID" value="KAK3212169.1"/>
    <property type="molecule type" value="Genomic_DNA"/>
</dbReference>
<evidence type="ECO:0000313" key="4">
    <source>
        <dbReference type="Proteomes" id="UP001281410"/>
    </source>
</evidence>
<protein>
    <recommendedName>
        <fullName evidence="2">Transposase MuDR plant domain-containing protein</fullName>
    </recommendedName>
</protein>
<dbReference type="Pfam" id="PF03108">
    <property type="entry name" value="DBD_Tnp_Mut"/>
    <property type="match status" value="1"/>
</dbReference>
<dbReference type="InterPro" id="IPR004332">
    <property type="entry name" value="Transposase_MuDR"/>
</dbReference>
<accession>A0AAE0AE17</accession>
<feature type="compositionally biased region" description="Polar residues" evidence="1">
    <location>
        <begin position="1"/>
        <end position="12"/>
    </location>
</feature>
<organism evidence="3 4">
    <name type="scientific">Dipteronia sinensis</name>
    <dbReference type="NCBI Taxonomy" id="43782"/>
    <lineage>
        <taxon>Eukaryota</taxon>
        <taxon>Viridiplantae</taxon>
        <taxon>Streptophyta</taxon>
        <taxon>Embryophyta</taxon>
        <taxon>Tracheophyta</taxon>
        <taxon>Spermatophyta</taxon>
        <taxon>Magnoliopsida</taxon>
        <taxon>eudicotyledons</taxon>
        <taxon>Gunneridae</taxon>
        <taxon>Pentapetalae</taxon>
        <taxon>rosids</taxon>
        <taxon>malvids</taxon>
        <taxon>Sapindales</taxon>
        <taxon>Sapindaceae</taxon>
        <taxon>Hippocastanoideae</taxon>
        <taxon>Acereae</taxon>
        <taxon>Dipteronia</taxon>
    </lineage>
</organism>